<evidence type="ECO:0000313" key="1">
    <source>
        <dbReference type="EMBL" id="CUV03709.1"/>
    </source>
</evidence>
<proteinExistence type="predicted"/>
<reference evidence="1" key="1">
    <citation type="submission" date="2015-10" db="EMBL/GenBank/DDBJ databases">
        <authorList>
            <person name="Gilbert D.G."/>
        </authorList>
    </citation>
    <scope>NUCLEOTIDE SEQUENCE</scope>
</reference>
<dbReference type="EMBL" id="FAXA01000458">
    <property type="protein sequence ID" value="CUV03709.1"/>
    <property type="molecule type" value="Genomic_DNA"/>
</dbReference>
<name>A0A160VBW2_9ZZZZ</name>
<dbReference type="AlphaFoldDB" id="A0A160VBW2"/>
<protein>
    <recommendedName>
        <fullName evidence="2">DNA primase/nucleoside triphosphatase C-terminal domain-containing protein</fullName>
    </recommendedName>
</protein>
<evidence type="ECO:0008006" key="2">
    <source>
        <dbReference type="Google" id="ProtNLM"/>
    </source>
</evidence>
<sequence length="335" mass="37960">MMKPAFEIRMVKENLDLSMALLQAVQEEKVTAKQLFRDGPEDMFVAFAVDNNGPDQQELSRRAANQARAAFALAVIQTQRSLDRVFTNYPLEETNPDLQAARCVMFLLNNTIFPNLFTPVWDCPPEYRRKFEVRPISLLMDAGELHGKGLNWDHVGGLSQFIELLVYFANWIDDLMEVEPQAGPWDAVRPSDESKATWNSVPEYELEPPTVIASPPTARMIDGPVARFVDVQCEVGESNLVLAKDLYTGFRAWCLDTGQDDVSQRSFGMQLTAMGYQRRRRGRGKHWWDGIRLLTATEPVVVTPVIKETLVAQIPEPSPVLMNGHYEVYQTELPT</sequence>
<accession>A0A160VBW2</accession>
<organism evidence="1">
    <name type="scientific">hydrothermal vent metagenome</name>
    <dbReference type="NCBI Taxonomy" id="652676"/>
    <lineage>
        <taxon>unclassified sequences</taxon>
        <taxon>metagenomes</taxon>
        <taxon>ecological metagenomes</taxon>
    </lineage>
</organism>
<gene>
    <name evidence="1" type="ORF">MGWOODY_Clf2890</name>
</gene>